<reference evidence="1" key="2">
    <citation type="journal article" date="2015" name="Data Brief">
        <title>Shoot transcriptome of the giant reed, Arundo donax.</title>
        <authorList>
            <person name="Barrero R.A."/>
            <person name="Guerrero F.D."/>
            <person name="Moolhuijzen P."/>
            <person name="Goolsby J.A."/>
            <person name="Tidwell J."/>
            <person name="Bellgard S.E."/>
            <person name="Bellgard M.I."/>
        </authorList>
    </citation>
    <scope>NUCLEOTIDE SEQUENCE</scope>
    <source>
        <tissue evidence="1">Shoot tissue taken approximately 20 cm above the soil surface</tissue>
    </source>
</reference>
<dbReference type="EMBL" id="GBRH01271098">
    <property type="protein sequence ID" value="JAD26797.1"/>
    <property type="molecule type" value="Transcribed_RNA"/>
</dbReference>
<accession>A0A0A8YW02</accession>
<evidence type="ECO:0000313" key="1">
    <source>
        <dbReference type="EMBL" id="JAD26797.1"/>
    </source>
</evidence>
<sequence length="31" mass="3429">MFVYCGCGASHIMKPALSNQAEYDLHKIVVC</sequence>
<reference evidence="1" key="1">
    <citation type="submission" date="2014-09" db="EMBL/GenBank/DDBJ databases">
        <authorList>
            <person name="Magalhaes I.L.F."/>
            <person name="Oliveira U."/>
            <person name="Santos F.R."/>
            <person name="Vidigal T.H.D.A."/>
            <person name="Brescovit A.D."/>
            <person name="Santos A.J."/>
        </authorList>
    </citation>
    <scope>NUCLEOTIDE SEQUENCE</scope>
    <source>
        <tissue evidence="1">Shoot tissue taken approximately 20 cm above the soil surface</tissue>
    </source>
</reference>
<name>A0A0A8YW02_ARUDO</name>
<proteinExistence type="predicted"/>
<protein>
    <submittedName>
        <fullName evidence="1">Uncharacterized protein</fullName>
    </submittedName>
</protein>
<organism evidence="1">
    <name type="scientific">Arundo donax</name>
    <name type="common">Giant reed</name>
    <name type="synonym">Donax arundinaceus</name>
    <dbReference type="NCBI Taxonomy" id="35708"/>
    <lineage>
        <taxon>Eukaryota</taxon>
        <taxon>Viridiplantae</taxon>
        <taxon>Streptophyta</taxon>
        <taxon>Embryophyta</taxon>
        <taxon>Tracheophyta</taxon>
        <taxon>Spermatophyta</taxon>
        <taxon>Magnoliopsida</taxon>
        <taxon>Liliopsida</taxon>
        <taxon>Poales</taxon>
        <taxon>Poaceae</taxon>
        <taxon>PACMAD clade</taxon>
        <taxon>Arundinoideae</taxon>
        <taxon>Arundineae</taxon>
        <taxon>Arundo</taxon>
    </lineage>
</organism>
<dbReference type="AlphaFoldDB" id="A0A0A8YW02"/>